<accession>B4MGX6</accession>
<feature type="transmembrane region" description="Helical" evidence="6">
    <location>
        <begin position="107"/>
        <end position="131"/>
    </location>
</feature>
<dbReference type="InterPro" id="IPR007404">
    <property type="entry name" value="YdjM-like"/>
</dbReference>
<dbReference type="InParanoid" id="B4MGX6"/>
<dbReference type="EMBL" id="CH940752">
    <property type="protein sequence ID" value="EDW62912.2"/>
    <property type="molecule type" value="Genomic_DNA"/>
</dbReference>
<dbReference type="Proteomes" id="UP000008792">
    <property type="component" value="Unassembled WGS sequence"/>
</dbReference>
<evidence type="ECO:0000313" key="7">
    <source>
        <dbReference type="EMBL" id="EDW62912.2"/>
    </source>
</evidence>
<evidence type="ECO:0000256" key="6">
    <source>
        <dbReference type="SAM" id="Phobius"/>
    </source>
</evidence>
<evidence type="ECO:0000256" key="1">
    <source>
        <dbReference type="ARBA" id="ARBA00004141"/>
    </source>
</evidence>
<evidence type="ECO:0000256" key="5">
    <source>
        <dbReference type="ARBA" id="ARBA00023136"/>
    </source>
</evidence>
<dbReference type="AlphaFoldDB" id="B4MGX6"/>
<dbReference type="Pfam" id="PF04307">
    <property type="entry name" value="YdjM"/>
    <property type="match status" value="1"/>
</dbReference>
<organism evidence="7 8">
    <name type="scientific">Drosophila virilis</name>
    <name type="common">Fruit fly</name>
    <dbReference type="NCBI Taxonomy" id="7244"/>
    <lineage>
        <taxon>Eukaryota</taxon>
        <taxon>Metazoa</taxon>
        <taxon>Ecdysozoa</taxon>
        <taxon>Arthropoda</taxon>
        <taxon>Hexapoda</taxon>
        <taxon>Insecta</taxon>
        <taxon>Pterygota</taxon>
        <taxon>Neoptera</taxon>
        <taxon>Endopterygota</taxon>
        <taxon>Diptera</taxon>
        <taxon>Brachycera</taxon>
        <taxon>Muscomorpha</taxon>
        <taxon>Ephydroidea</taxon>
        <taxon>Drosophilidae</taxon>
        <taxon>Drosophila</taxon>
    </lineage>
</organism>
<sequence length="258" mass="29671">MPHCHTMVYLRIVLTTLVIITCLLGDNFVELTQHPLLKALADNATHAAIGALTGIAFAMQFYERTTQLFGWILIFSCFVVSSFIDLDHFIEARSLYLEDATNLSRRPFLHCSSIVLAMLLFYICTACLNYFRSSLLLGALLCAFITHHTRDAVRRGYWIWPFYDHTDRIPQLAYIVGTVLTPYLLGYLHNVCRSTLVINFLGQYVKLSESNYRSGYDSAVAYRYLQQVCWEQRCWANVLQSPLKRNPLQMSKLMSVSR</sequence>
<proteinExistence type="predicted"/>
<feature type="transmembrane region" description="Helical" evidence="6">
    <location>
        <begin position="68"/>
        <end position="86"/>
    </location>
</feature>
<evidence type="ECO:0000256" key="3">
    <source>
        <dbReference type="ARBA" id="ARBA00022692"/>
    </source>
</evidence>
<keyword evidence="4 6" id="KW-1133">Transmembrane helix</keyword>
<evidence type="ECO:0000256" key="4">
    <source>
        <dbReference type="ARBA" id="ARBA00022989"/>
    </source>
</evidence>
<dbReference type="PANTHER" id="PTHR13628:SF1">
    <property type="entry name" value="TRANSMEMBRANE PROTEIN 267"/>
    <property type="match status" value="1"/>
</dbReference>
<dbReference type="InterPro" id="IPR026572">
    <property type="entry name" value="TMEM267"/>
</dbReference>
<evidence type="ECO:0000313" key="8">
    <source>
        <dbReference type="Proteomes" id="UP000008792"/>
    </source>
</evidence>
<reference evidence="7 8" key="1">
    <citation type="journal article" date="2007" name="Nature">
        <title>Evolution of genes and genomes on the Drosophila phylogeny.</title>
        <authorList>
            <consortium name="Drosophila 12 Genomes Consortium"/>
            <person name="Clark A.G."/>
            <person name="Eisen M.B."/>
            <person name="Smith D.R."/>
            <person name="Bergman C.M."/>
            <person name="Oliver B."/>
            <person name="Markow T.A."/>
            <person name="Kaufman T.C."/>
            <person name="Kellis M."/>
            <person name="Gelbart W."/>
            <person name="Iyer V.N."/>
            <person name="Pollard D.A."/>
            <person name="Sackton T.B."/>
            <person name="Larracuente A.M."/>
            <person name="Singh N.D."/>
            <person name="Abad J.P."/>
            <person name="Abt D.N."/>
            <person name="Adryan B."/>
            <person name="Aguade M."/>
            <person name="Akashi H."/>
            <person name="Anderson W.W."/>
            <person name="Aquadro C.F."/>
            <person name="Ardell D.H."/>
            <person name="Arguello R."/>
            <person name="Artieri C.G."/>
            <person name="Barbash D.A."/>
            <person name="Barker D."/>
            <person name="Barsanti P."/>
            <person name="Batterham P."/>
            <person name="Batzoglou S."/>
            <person name="Begun D."/>
            <person name="Bhutkar A."/>
            <person name="Blanco E."/>
            <person name="Bosak S.A."/>
            <person name="Bradley R.K."/>
            <person name="Brand A.D."/>
            <person name="Brent M.R."/>
            <person name="Brooks A.N."/>
            <person name="Brown R.H."/>
            <person name="Butlin R.K."/>
            <person name="Caggese C."/>
            <person name="Calvi B.R."/>
            <person name="Bernardo de Carvalho A."/>
            <person name="Caspi A."/>
            <person name="Castrezana S."/>
            <person name="Celniker S.E."/>
            <person name="Chang J.L."/>
            <person name="Chapple C."/>
            <person name="Chatterji S."/>
            <person name="Chinwalla A."/>
            <person name="Civetta A."/>
            <person name="Clifton S.W."/>
            <person name="Comeron J.M."/>
            <person name="Costello J.C."/>
            <person name="Coyne J.A."/>
            <person name="Daub J."/>
            <person name="David R.G."/>
            <person name="Delcher A.L."/>
            <person name="Delehaunty K."/>
            <person name="Do C.B."/>
            <person name="Ebling H."/>
            <person name="Edwards K."/>
            <person name="Eickbush T."/>
            <person name="Evans J.D."/>
            <person name="Filipski A."/>
            <person name="Findeiss S."/>
            <person name="Freyhult E."/>
            <person name="Fulton L."/>
            <person name="Fulton R."/>
            <person name="Garcia A.C."/>
            <person name="Gardiner A."/>
            <person name="Garfield D.A."/>
            <person name="Garvin B.E."/>
            <person name="Gibson G."/>
            <person name="Gilbert D."/>
            <person name="Gnerre S."/>
            <person name="Godfrey J."/>
            <person name="Good R."/>
            <person name="Gotea V."/>
            <person name="Gravely B."/>
            <person name="Greenberg A.J."/>
            <person name="Griffiths-Jones S."/>
            <person name="Gross S."/>
            <person name="Guigo R."/>
            <person name="Gustafson E.A."/>
            <person name="Haerty W."/>
            <person name="Hahn M.W."/>
            <person name="Halligan D.L."/>
            <person name="Halpern A.L."/>
            <person name="Halter G.M."/>
            <person name="Han M.V."/>
            <person name="Heger A."/>
            <person name="Hillier L."/>
            <person name="Hinrichs A.S."/>
            <person name="Holmes I."/>
            <person name="Hoskins R.A."/>
            <person name="Hubisz M.J."/>
            <person name="Hultmark D."/>
            <person name="Huntley M.A."/>
            <person name="Jaffe D.B."/>
            <person name="Jagadeeshan S."/>
            <person name="Jeck W.R."/>
            <person name="Johnson J."/>
            <person name="Jones C.D."/>
            <person name="Jordan W.C."/>
            <person name="Karpen G.H."/>
            <person name="Kataoka E."/>
            <person name="Keightley P.D."/>
            <person name="Kheradpour P."/>
            <person name="Kirkness E.F."/>
            <person name="Koerich L.B."/>
            <person name="Kristiansen K."/>
            <person name="Kudrna D."/>
            <person name="Kulathinal R.J."/>
            <person name="Kumar S."/>
            <person name="Kwok R."/>
            <person name="Lander E."/>
            <person name="Langley C.H."/>
            <person name="Lapoint R."/>
            <person name="Lazzaro B.P."/>
            <person name="Lee S.J."/>
            <person name="Levesque L."/>
            <person name="Li R."/>
            <person name="Lin C.F."/>
            <person name="Lin M.F."/>
            <person name="Lindblad-Toh K."/>
            <person name="Llopart A."/>
            <person name="Long M."/>
            <person name="Low L."/>
            <person name="Lozovsky E."/>
            <person name="Lu J."/>
            <person name="Luo M."/>
            <person name="Machado C.A."/>
            <person name="Makalowski W."/>
            <person name="Marzo M."/>
            <person name="Matsuda M."/>
            <person name="Matzkin L."/>
            <person name="McAllister B."/>
            <person name="McBride C.S."/>
            <person name="McKernan B."/>
            <person name="McKernan K."/>
            <person name="Mendez-Lago M."/>
            <person name="Minx P."/>
            <person name="Mollenhauer M.U."/>
            <person name="Montooth K."/>
            <person name="Mount S.M."/>
            <person name="Mu X."/>
            <person name="Myers E."/>
            <person name="Negre B."/>
            <person name="Newfeld S."/>
            <person name="Nielsen R."/>
            <person name="Noor M.A."/>
            <person name="O'Grady P."/>
            <person name="Pachter L."/>
            <person name="Papaceit M."/>
            <person name="Parisi M.J."/>
            <person name="Parisi M."/>
            <person name="Parts L."/>
            <person name="Pedersen J.S."/>
            <person name="Pesole G."/>
            <person name="Phillippy A.M."/>
            <person name="Ponting C.P."/>
            <person name="Pop M."/>
            <person name="Porcelli D."/>
            <person name="Powell J.R."/>
            <person name="Prohaska S."/>
            <person name="Pruitt K."/>
            <person name="Puig M."/>
            <person name="Quesneville H."/>
            <person name="Ram K.R."/>
            <person name="Rand D."/>
            <person name="Rasmussen M.D."/>
            <person name="Reed L.K."/>
            <person name="Reenan R."/>
            <person name="Reily A."/>
            <person name="Remington K.A."/>
            <person name="Rieger T.T."/>
            <person name="Ritchie M.G."/>
            <person name="Robin C."/>
            <person name="Rogers Y.H."/>
            <person name="Rohde C."/>
            <person name="Rozas J."/>
            <person name="Rubenfield M.J."/>
            <person name="Ruiz A."/>
            <person name="Russo S."/>
            <person name="Salzberg S.L."/>
            <person name="Sanchez-Gracia A."/>
            <person name="Saranga D.J."/>
            <person name="Sato H."/>
            <person name="Schaeffer S.W."/>
            <person name="Schatz M.C."/>
            <person name="Schlenke T."/>
            <person name="Schwartz R."/>
            <person name="Segarra C."/>
            <person name="Singh R.S."/>
            <person name="Sirot L."/>
            <person name="Sirota M."/>
            <person name="Sisneros N.B."/>
            <person name="Smith C.D."/>
            <person name="Smith T.F."/>
            <person name="Spieth J."/>
            <person name="Stage D.E."/>
            <person name="Stark A."/>
            <person name="Stephan W."/>
            <person name="Strausberg R.L."/>
            <person name="Strempel S."/>
            <person name="Sturgill D."/>
            <person name="Sutton G."/>
            <person name="Sutton G.G."/>
            <person name="Tao W."/>
            <person name="Teichmann S."/>
            <person name="Tobari Y.N."/>
            <person name="Tomimura Y."/>
            <person name="Tsolas J.M."/>
            <person name="Valente V.L."/>
            <person name="Venter E."/>
            <person name="Venter J.C."/>
            <person name="Vicario S."/>
            <person name="Vieira F.G."/>
            <person name="Vilella A.J."/>
            <person name="Villasante A."/>
            <person name="Walenz B."/>
            <person name="Wang J."/>
            <person name="Wasserman M."/>
            <person name="Watts T."/>
            <person name="Wilson D."/>
            <person name="Wilson R.K."/>
            <person name="Wing R.A."/>
            <person name="Wolfner M.F."/>
            <person name="Wong A."/>
            <person name="Wong G.K."/>
            <person name="Wu C.I."/>
            <person name="Wu G."/>
            <person name="Yamamoto D."/>
            <person name="Yang H.P."/>
            <person name="Yang S.P."/>
            <person name="Yorke J.A."/>
            <person name="Yoshida K."/>
            <person name="Zdobnov E."/>
            <person name="Zhang P."/>
            <person name="Zhang Y."/>
            <person name="Zimin A.V."/>
            <person name="Baldwin J."/>
            <person name="Abdouelleil A."/>
            <person name="Abdulkadir J."/>
            <person name="Abebe A."/>
            <person name="Abera B."/>
            <person name="Abreu J."/>
            <person name="Acer S.C."/>
            <person name="Aftuck L."/>
            <person name="Alexander A."/>
            <person name="An P."/>
            <person name="Anderson E."/>
            <person name="Anderson S."/>
            <person name="Arachi H."/>
            <person name="Azer M."/>
            <person name="Bachantsang P."/>
            <person name="Barry A."/>
            <person name="Bayul T."/>
            <person name="Berlin A."/>
            <person name="Bessette D."/>
            <person name="Bloom T."/>
            <person name="Blye J."/>
            <person name="Boguslavskiy L."/>
            <person name="Bonnet C."/>
            <person name="Boukhgalter B."/>
            <person name="Bourzgui I."/>
            <person name="Brown A."/>
            <person name="Cahill P."/>
            <person name="Channer S."/>
            <person name="Cheshatsang Y."/>
            <person name="Chuda L."/>
            <person name="Citroen M."/>
            <person name="Collymore A."/>
            <person name="Cooke P."/>
            <person name="Costello M."/>
            <person name="D'Aco K."/>
            <person name="Daza R."/>
            <person name="De Haan G."/>
            <person name="DeGray S."/>
            <person name="DeMaso C."/>
            <person name="Dhargay N."/>
            <person name="Dooley K."/>
            <person name="Dooley E."/>
            <person name="Doricent M."/>
            <person name="Dorje P."/>
            <person name="Dorjee K."/>
            <person name="Dupes A."/>
            <person name="Elong R."/>
            <person name="Falk J."/>
            <person name="Farina A."/>
            <person name="Faro S."/>
            <person name="Ferguson D."/>
            <person name="Fisher S."/>
            <person name="Foley C.D."/>
            <person name="Franke A."/>
            <person name="Friedrich D."/>
            <person name="Gadbois L."/>
            <person name="Gearin G."/>
            <person name="Gearin C.R."/>
            <person name="Giannoukos G."/>
            <person name="Goode T."/>
            <person name="Graham J."/>
            <person name="Grandbois E."/>
            <person name="Grewal S."/>
            <person name="Gyaltsen K."/>
            <person name="Hafez N."/>
            <person name="Hagos B."/>
            <person name="Hall J."/>
            <person name="Henson C."/>
            <person name="Hollinger A."/>
            <person name="Honan T."/>
            <person name="Huard M.D."/>
            <person name="Hughes L."/>
            <person name="Hurhula B."/>
            <person name="Husby M.E."/>
            <person name="Kamat A."/>
            <person name="Kanga B."/>
            <person name="Kashin S."/>
            <person name="Khazanovich D."/>
            <person name="Kisner P."/>
            <person name="Lance K."/>
            <person name="Lara M."/>
            <person name="Lee W."/>
            <person name="Lennon N."/>
            <person name="Letendre F."/>
            <person name="LeVine R."/>
            <person name="Lipovsky A."/>
            <person name="Liu X."/>
            <person name="Liu J."/>
            <person name="Liu S."/>
            <person name="Lokyitsang T."/>
            <person name="Lokyitsang Y."/>
            <person name="Lubonja R."/>
            <person name="Lui A."/>
            <person name="MacDonald P."/>
            <person name="Magnisalis V."/>
            <person name="Maru K."/>
            <person name="Matthews C."/>
            <person name="McCusker W."/>
            <person name="McDonough S."/>
            <person name="Mehta T."/>
            <person name="Meldrim J."/>
            <person name="Meneus L."/>
            <person name="Mihai O."/>
            <person name="Mihalev A."/>
            <person name="Mihova T."/>
            <person name="Mittelman R."/>
            <person name="Mlenga V."/>
            <person name="Montmayeur A."/>
            <person name="Mulrain L."/>
            <person name="Navidi A."/>
            <person name="Naylor J."/>
            <person name="Negash T."/>
            <person name="Nguyen T."/>
            <person name="Nguyen N."/>
            <person name="Nicol R."/>
            <person name="Norbu C."/>
            <person name="Norbu N."/>
            <person name="Novod N."/>
            <person name="O'Neill B."/>
            <person name="Osman S."/>
            <person name="Markiewicz E."/>
            <person name="Oyono O.L."/>
            <person name="Patti C."/>
            <person name="Phunkhang P."/>
            <person name="Pierre F."/>
            <person name="Priest M."/>
            <person name="Raghuraman S."/>
            <person name="Rege F."/>
            <person name="Reyes R."/>
            <person name="Rise C."/>
            <person name="Rogov P."/>
            <person name="Ross K."/>
            <person name="Ryan E."/>
            <person name="Settipalli S."/>
            <person name="Shea T."/>
            <person name="Sherpa N."/>
            <person name="Shi L."/>
            <person name="Shih D."/>
            <person name="Sparrow T."/>
            <person name="Spaulding J."/>
            <person name="Stalker J."/>
            <person name="Stange-Thomann N."/>
            <person name="Stavropoulos S."/>
            <person name="Stone C."/>
            <person name="Strader C."/>
            <person name="Tesfaye S."/>
            <person name="Thomson T."/>
            <person name="Thoulutsang Y."/>
            <person name="Thoulutsang D."/>
            <person name="Topham K."/>
            <person name="Topping I."/>
            <person name="Tsamla T."/>
            <person name="Vassiliev H."/>
            <person name="Vo A."/>
            <person name="Wangchuk T."/>
            <person name="Wangdi T."/>
            <person name="Weiand M."/>
            <person name="Wilkinson J."/>
            <person name="Wilson A."/>
            <person name="Yadav S."/>
            <person name="Young G."/>
            <person name="Yu Q."/>
            <person name="Zembek L."/>
            <person name="Zhong D."/>
            <person name="Zimmer A."/>
            <person name="Zwirko Z."/>
            <person name="Jaffe D.B."/>
            <person name="Alvarez P."/>
            <person name="Brockman W."/>
            <person name="Butler J."/>
            <person name="Chin C."/>
            <person name="Gnerre S."/>
            <person name="Grabherr M."/>
            <person name="Kleber M."/>
            <person name="Mauceli E."/>
            <person name="MacCallum I."/>
        </authorList>
    </citation>
    <scope>NUCLEOTIDE SEQUENCE [LARGE SCALE GENOMIC DNA]</scope>
    <source>
        <strain evidence="8">Tucson 15010-1051.87</strain>
    </source>
</reference>
<evidence type="ECO:0000256" key="2">
    <source>
        <dbReference type="ARBA" id="ARBA00013977"/>
    </source>
</evidence>
<feature type="transmembrane region" description="Helical" evidence="6">
    <location>
        <begin position="44"/>
        <end position="62"/>
    </location>
</feature>
<feature type="transmembrane region" description="Helical" evidence="6">
    <location>
        <begin position="6"/>
        <end position="24"/>
    </location>
</feature>
<gene>
    <name evidence="7" type="primary">Dvir\GJ16107</name>
    <name evidence="7" type="ORF">Dvir_GJ16107</name>
</gene>
<name>B4MGX6_DROVI</name>
<dbReference type="FunCoup" id="B4MGX6">
    <property type="interactions" value="476"/>
</dbReference>
<dbReference type="eggNOG" id="ENOG502QQ1U">
    <property type="taxonomic scope" value="Eukaryota"/>
</dbReference>
<dbReference type="OrthoDB" id="10014558at2759"/>
<keyword evidence="3 6" id="KW-0812">Transmembrane</keyword>
<dbReference type="PANTHER" id="PTHR13628">
    <property type="entry name" value="TRANSMEMBRANE PROTEIN 267"/>
    <property type="match status" value="1"/>
</dbReference>
<dbReference type="GO" id="GO:0016020">
    <property type="term" value="C:membrane"/>
    <property type="evidence" value="ECO:0007669"/>
    <property type="project" value="UniProtKB-SubCell"/>
</dbReference>
<keyword evidence="8" id="KW-1185">Reference proteome</keyword>
<feature type="transmembrane region" description="Helical" evidence="6">
    <location>
        <begin position="171"/>
        <end position="188"/>
    </location>
</feature>
<dbReference type="HOGENOM" id="CLU_074966_1_0_1"/>
<keyword evidence="5 6" id="KW-0472">Membrane</keyword>
<protein>
    <recommendedName>
        <fullName evidence="2">Transmembrane protein 267</fullName>
    </recommendedName>
</protein>
<comment type="subcellular location">
    <subcellularLocation>
        <location evidence="1">Membrane</location>
        <topology evidence="1">Multi-pass membrane protein</topology>
    </subcellularLocation>
</comment>